<name>A0ABS7PRN9_9SPHN</name>
<comment type="cofactor">
    <cofactor evidence="1">
        <name>Zn(2+)</name>
        <dbReference type="ChEBI" id="CHEBI:29105"/>
    </cofactor>
</comment>
<evidence type="ECO:0000259" key="10">
    <source>
        <dbReference type="Pfam" id="PF05649"/>
    </source>
</evidence>
<dbReference type="InterPro" id="IPR036514">
    <property type="entry name" value="SGNH_hydro_sf"/>
</dbReference>
<dbReference type="PROSITE" id="PS51885">
    <property type="entry name" value="NEPRILYSIN"/>
    <property type="match status" value="1"/>
</dbReference>
<evidence type="ECO:0000256" key="5">
    <source>
        <dbReference type="ARBA" id="ARBA00022801"/>
    </source>
</evidence>
<gene>
    <name evidence="11" type="ORF">K7G82_16915</name>
</gene>
<dbReference type="Proteomes" id="UP000706039">
    <property type="component" value="Unassembled WGS sequence"/>
</dbReference>
<dbReference type="Gene3D" id="1.10.1380.10">
    <property type="entry name" value="Neutral endopeptidase , domain2"/>
    <property type="match status" value="1"/>
</dbReference>
<keyword evidence="3" id="KW-0645">Protease</keyword>
<feature type="signal peptide" evidence="8">
    <location>
        <begin position="1"/>
        <end position="20"/>
    </location>
</feature>
<keyword evidence="6" id="KW-0862">Zinc</keyword>
<dbReference type="InterPro" id="IPR000718">
    <property type="entry name" value="Peptidase_M13"/>
</dbReference>
<dbReference type="InterPro" id="IPR042089">
    <property type="entry name" value="Peptidase_M13_dom_2"/>
</dbReference>
<accession>A0ABS7PRN9</accession>
<dbReference type="CDD" id="cd08662">
    <property type="entry name" value="M13"/>
    <property type="match status" value="1"/>
</dbReference>
<feature type="domain" description="Peptidase M13 C-terminal" evidence="9">
    <location>
        <begin position="732"/>
        <end position="932"/>
    </location>
</feature>
<keyword evidence="8" id="KW-0732">Signal</keyword>
<comment type="caution">
    <text evidence="11">The sequence shown here is derived from an EMBL/GenBank/DDBJ whole genome shotgun (WGS) entry which is preliminary data.</text>
</comment>
<reference evidence="11 12" key="1">
    <citation type="submission" date="2021-08" db="EMBL/GenBank/DDBJ databases">
        <authorList>
            <person name="Tuo L."/>
        </authorList>
    </citation>
    <scope>NUCLEOTIDE SEQUENCE [LARGE SCALE GENOMIC DNA]</scope>
    <source>
        <strain evidence="11 12">JCM 31229</strain>
    </source>
</reference>
<protein>
    <submittedName>
        <fullName evidence="11">M13 family metallopeptidase</fullName>
    </submittedName>
</protein>
<dbReference type="SUPFAM" id="SSF55486">
    <property type="entry name" value="Metalloproteases ('zincins'), catalytic domain"/>
    <property type="match status" value="1"/>
</dbReference>
<dbReference type="PANTHER" id="PTHR11733">
    <property type="entry name" value="ZINC METALLOPROTEASE FAMILY M13 NEPRILYSIN-RELATED"/>
    <property type="match status" value="1"/>
</dbReference>
<dbReference type="Pfam" id="PF05649">
    <property type="entry name" value="Peptidase_M13_N"/>
    <property type="match status" value="1"/>
</dbReference>
<dbReference type="Gene3D" id="3.40.390.10">
    <property type="entry name" value="Collagenase (Catalytic Domain)"/>
    <property type="match status" value="1"/>
</dbReference>
<dbReference type="InterPro" id="IPR008753">
    <property type="entry name" value="Peptidase_M13_N"/>
</dbReference>
<dbReference type="EMBL" id="JAINVV010000008">
    <property type="protein sequence ID" value="MBY8823989.1"/>
    <property type="molecule type" value="Genomic_DNA"/>
</dbReference>
<comment type="similarity">
    <text evidence="2">Belongs to the peptidase M13 family.</text>
</comment>
<dbReference type="RefSeq" id="WP_222991092.1">
    <property type="nucleotide sequence ID" value="NZ_JAINVV010000008.1"/>
</dbReference>
<evidence type="ECO:0000256" key="4">
    <source>
        <dbReference type="ARBA" id="ARBA00022723"/>
    </source>
</evidence>
<proteinExistence type="inferred from homology"/>
<dbReference type="Pfam" id="PF01431">
    <property type="entry name" value="Peptidase_M13"/>
    <property type="match status" value="1"/>
</dbReference>
<dbReference type="InterPro" id="IPR018497">
    <property type="entry name" value="Peptidase_M13_C"/>
</dbReference>
<dbReference type="Gene3D" id="3.40.50.1110">
    <property type="entry name" value="SGNH hydrolase"/>
    <property type="match status" value="1"/>
</dbReference>
<keyword evidence="12" id="KW-1185">Reference proteome</keyword>
<feature type="chain" id="PRO_5047134224" evidence="8">
    <location>
        <begin position="21"/>
        <end position="935"/>
    </location>
</feature>
<dbReference type="PRINTS" id="PR00786">
    <property type="entry name" value="NEPRILYSIN"/>
</dbReference>
<evidence type="ECO:0000256" key="8">
    <source>
        <dbReference type="SAM" id="SignalP"/>
    </source>
</evidence>
<evidence type="ECO:0000256" key="3">
    <source>
        <dbReference type="ARBA" id="ARBA00022670"/>
    </source>
</evidence>
<evidence type="ECO:0000256" key="6">
    <source>
        <dbReference type="ARBA" id="ARBA00022833"/>
    </source>
</evidence>
<keyword evidence="4" id="KW-0479">Metal-binding</keyword>
<evidence type="ECO:0000259" key="9">
    <source>
        <dbReference type="Pfam" id="PF01431"/>
    </source>
</evidence>
<sequence>MNIKVLLLGFTLIGATPAQAETILFIGNSFTYGAYSPVQHYRSDAVTDLNGERIGGVPALFEMFTRQAGLDYEVSLETAPSKGLDFHLTDKAAVIDRSWDHVVMQGLSVLDAKKPGDASSTVTYAGLLSELFRRHNPAVRLWLTATWSRADQTYLPGGRWYGQPIGAMARDVRRAYDLAAAATPAIRDVIPVGQAWTRAIDDGVADANPYDGIDAGKVGLWAYDHYHGSTHGYYLQALVVFGRVTGKDPRMLGEKEIAASELGISPAQARALQQVAFDALAAEGGRSPAAPVHGRWGLAPDAGDPTVRPGDDFYRFAQGRAVAAMEIPADRPRQNWFSILDDLSRERQNAILVEAAAAPKPDALGLFYAAHMDEARIEALGTAPLDADLKRVRGARDRDAIAAIMGSANRGFAGSLFQLRIRADARDPDRYAVQLLQGGLSLPDRDYYLDPRYRGDVRAFQAYVATMLKLAGWANAECAAEAVVALETRIAQASWSRADSLDPERTHHPMTVAALEAAAPGFAWRPFLASAGLADSDGLVLAQDSAIVRLAALFAETPIETLKAWQVFSHADNAAEILPARFGAARFGFRDKALQGTPAMPARWRQAVLTLDRYMSDTLNRRYVERHLPPATRQAVIQLLTNLEKAAAARIDRLDRMGPETRKEAHAKIAGLLRKVGHPDQWRDYAGLEVVAGDAYGNLRRGRAFDWDMRVARLGNPVDRSEWQITPALVDATYNGSRNEVLFTAALMQPPFFDPSADPAANYAAIGAVIGHELSHAFDTIGRRYDARGQVRDWWTPQDDARFRTEASRLGAQYSRYEPLPGFPLNGELTMAENIADLGGAVLALEAYRMSLDGKAAPVIDGLTGEQRFFHAFAQLWRSRQRDETARLRILLDSHAAEQFRVNGVVRNIDAWYDAFDVRPGDALYLAQADRVRIW</sequence>
<feature type="domain" description="Peptidase M13 N-terminal" evidence="10">
    <location>
        <begin position="309"/>
        <end position="679"/>
    </location>
</feature>
<dbReference type="PANTHER" id="PTHR11733:SF167">
    <property type="entry name" value="FI17812P1-RELATED"/>
    <property type="match status" value="1"/>
</dbReference>
<evidence type="ECO:0000256" key="1">
    <source>
        <dbReference type="ARBA" id="ARBA00001947"/>
    </source>
</evidence>
<keyword evidence="7" id="KW-0482">Metalloprotease</keyword>
<evidence type="ECO:0000256" key="2">
    <source>
        <dbReference type="ARBA" id="ARBA00007357"/>
    </source>
</evidence>
<dbReference type="InterPro" id="IPR024079">
    <property type="entry name" value="MetalloPept_cat_dom_sf"/>
</dbReference>
<evidence type="ECO:0000313" key="11">
    <source>
        <dbReference type="EMBL" id="MBY8823989.1"/>
    </source>
</evidence>
<organism evidence="11 12">
    <name type="scientific">Sphingomonas colocasiae</name>
    <dbReference type="NCBI Taxonomy" id="1848973"/>
    <lineage>
        <taxon>Bacteria</taxon>
        <taxon>Pseudomonadati</taxon>
        <taxon>Pseudomonadota</taxon>
        <taxon>Alphaproteobacteria</taxon>
        <taxon>Sphingomonadales</taxon>
        <taxon>Sphingomonadaceae</taxon>
        <taxon>Sphingomonas</taxon>
    </lineage>
</organism>
<keyword evidence="5" id="KW-0378">Hydrolase</keyword>
<evidence type="ECO:0000256" key="7">
    <source>
        <dbReference type="ARBA" id="ARBA00023049"/>
    </source>
</evidence>
<evidence type="ECO:0000313" key="12">
    <source>
        <dbReference type="Proteomes" id="UP000706039"/>
    </source>
</evidence>